<organism evidence="5 6">
    <name type="scientific">Sarcoptes scabiei</name>
    <name type="common">Itch mite</name>
    <name type="synonym">Acarus scabiei</name>
    <dbReference type="NCBI Taxonomy" id="52283"/>
    <lineage>
        <taxon>Eukaryota</taxon>
        <taxon>Metazoa</taxon>
        <taxon>Ecdysozoa</taxon>
        <taxon>Arthropoda</taxon>
        <taxon>Chelicerata</taxon>
        <taxon>Arachnida</taxon>
        <taxon>Acari</taxon>
        <taxon>Acariformes</taxon>
        <taxon>Sarcoptiformes</taxon>
        <taxon>Astigmata</taxon>
        <taxon>Psoroptidia</taxon>
        <taxon>Sarcoptoidea</taxon>
        <taxon>Sarcoptidae</taxon>
        <taxon>Sarcoptinae</taxon>
        <taxon>Sarcoptes</taxon>
    </lineage>
</organism>
<dbReference type="EMBL" id="JXLN01004395">
    <property type="protein sequence ID" value="KPM03237.1"/>
    <property type="molecule type" value="Genomic_DNA"/>
</dbReference>
<reference evidence="5 6" key="1">
    <citation type="journal article" date="2015" name="Parasit. Vectors">
        <title>Draft genome of the scabies mite.</title>
        <authorList>
            <person name="Rider S.D.Jr."/>
            <person name="Morgan M.S."/>
            <person name="Arlian L.G."/>
        </authorList>
    </citation>
    <scope>NUCLEOTIDE SEQUENCE [LARGE SCALE GENOMIC DNA]</scope>
    <source>
        <strain evidence="5">Arlian Lab</strain>
    </source>
</reference>
<dbReference type="InterPro" id="IPR039737">
    <property type="entry name" value="INPP5A"/>
</dbReference>
<gene>
    <name evidence="5" type="ORF">QR98_0016670</name>
</gene>
<dbReference type="Gene3D" id="3.60.10.10">
    <property type="entry name" value="Endonuclease/exonuclease/phosphatase"/>
    <property type="match status" value="1"/>
</dbReference>
<dbReference type="PANTHER" id="PTHR12997">
    <property type="entry name" value="TYPE I INOSITOL-1,4,5-TRISPHOSPHATE 5-PHOSPHATASE"/>
    <property type="match status" value="1"/>
</dbReference>
<comment type="caution">
    <text evidence="5">The sequence shown here is derived from an EMBL/GenBank/DDBJ whole genome shotgun (WGS) entry which is preliminary data.</text>
</comment>
<dbReference type="InterPro" id="IPR000300">
    <property type="entry name" value="IPPc"/>
</dbReference>
<name>A0A131ZX33_SARSC</name>
<sequence length="248" mass="29333">MFLFILRFHDESNFLAISESPSTYVKYRRQALEYALKFFDNDVQNSFFIFGDFNFRLDCLSLVQVMIFHLLAFFDCQNLTDDFKLNCKKNKNGEILQIVYQNQNDGAKLSIEKKHFSYSDRSFFLDLKNLEKLKQFDKELDHFGAKLFELDIKFPPSYPFDESLNIRDRYMNTRCPSWCDRIFMNNAARVCINNGKNIIYDIMGYNVTMGDHKPVYLFFDSCLLSTNKESPVDLSFYERPPKHSNPDA</sequence>
<dbReference type="Proteomes" id="UP000616769">
    <property type="component" value="Unassembled WGS sequence"/>
</dbReference>
<evidence type="ECO:0000313" key="5">
    <source>
        <dbReference type="EMBL" id="KPM03237.1"/>
    </source>
</evidence>
<dbReference type="AlphaFoldDB" id="A0A131ZX33"/>
<evidence type="ECO:0000256" key="3">
    <source>
        <dbReference type="ARBA" id="ARBA00023599"/>
    </source>
</evidence>
<evidence type="ECO:0000256" key="2">
    <source>
        <dbReference type="ARBA" id="ARBA00022801"/>
    </source>
</evidence>
<feature type="domain" description="Inositol polyphosphate-related phosphatase" evidence="4">
    <location>
        <begin position="123"/>
        <end position="216"/>
    </location>
</feature>
<accession>A0A131ZX33</accession>
<dbReference type="Pfam" id="PF22669">
    <property type="entry name" value="Exo_endo_phos2"/>
    <property type="match status" value="1"/>
</dbReference>
<proteinExistence type="inferred from homology"/>
<keyword evidence="2" id="KW-0378">Hydrolase</keyword>
<evidence type="ECO:0000313" key="6">
    <source>
        <dbReference type="Proteomes" id="UP000616769"/>
    </source>
</evidence>
<dbReference type="GO" id="GO:0004445">
    <property type="term" value="F:inositol-polyphosphate 5-phosphatase activity"/>
    <property type="evidence" value="ECO:0007669"/>
    <property type="project" value="UniProtKB-EC"/>
</dbReference>
<evidence type="ECO:0000259" key="4">
    <source>
        <dbReference type="Pfam" id="PF22669"/>
    </source>
</evidence>
<dbReference type="PANTHER" id="PTHR12997:SF2">
    <property type="entry name" value="INOSITOL POLYPHOSPHATE-5-PHOSPHATASE A"/>
    <property type="match status" value="1"/>
</dbReference>
<dbReference type="GO" id="GO:0046856">
    <property type="term" value="P:phosphatidylinositol dephosphorylation"/>
    <property type="evidence" value="ECO:0007669"/>
    <property type="project" value="InterPro"/>
</dbReference>
<dbReference type="OrthoDB" id="5780965at2759"/>
<dbReference type="SUPFAM" id="SSF56219">
    <property type="entry name" value="DNase I-like"/>
    <property type="match status" value="1"/>
</dbReference>
<dbReference type="VEuPathDB" id="VectorBase:SSCA005545"/>
<dbReference type="InterPro" id="IPR036691">
    <property type="entry name" value="Endo/exonu/phosph_ase_sf"/>
</dbReference>
<protein>
    <recommendedName>
        <fullName evidence="1">inositol-polyphosphate 5-phosphatase</fullName>
        <ecNumber evidence="1">3.1.3.56</ecNumber>
    </recommendedName>
</protein>
<evidence type="ECO:0000256" key="1">
    <source>
        <dbReference type="ARBA" id="ARBA00012997"/>
    </source>
</evidence>
<comment type="similarity">
    <text evidence="3">Belongs to the inositol 1,4,5-trisphosphate 5-phosphatase type I family.</text>
</comment>
<dbReference type="EC" id="3.1.3.56" evidence="1"/>